<name>A0A8S2Y3G5_9BILA</name>
<evidence type="ECO:0000259" key="2">
    <source>
        <dbReference type="Pfam" id="PF23358"/>
    </source>
</evidence>
<evidence type="ECO:0000313" key="5">
    <source>
        <dbReference type="Proteomes" id="UP000682733"/>
    </source>
</evidence>
<gene>
    <name evidence="3" type="ORF">OVA965_LOCUS45573</name>
    <name evidence="4" type="ORF">TMI583_LOCUS49204</name>
</gene>
<dbReference type="Proteomes" id="UP000677228">
    <property type="component" value="Unassembled WGS sequence"/>
</dbReference>
<evidence type="ECO:0000256" key="1">
    <source>
        <dbReference type="SAM" id="Phobius"/>
    </source>
</evidence>
<dbReference type="AlphaFoldDB" id="A0A8S2Y3G5"/>
<dbReference type="GO" id="GO:0018279">
    <property type="term" value="P:protein N-linked glycosylation via asparagine"/>
    <property type="evidence" value="ECO:0007669"/>
    <property type="project" value="InterPro"/>
</dbReference>
<feature type="transmembrane region" description="Helical" evidence="1">
    <location>
        <begin position="56"/>
        <end position="76"/>
    </location>
</feature>
<dbReference type="InterPro" id="IPR055459">
    <property type="entry name" value="OST48_MD"/>
</dbReference>
<keyword evidence="1" id="KW-0472">Membrane</keyword>
<evidence type="ECO:0000313" key="4">
    <source>
        <dbReference type="EMBL" id="CAF4535986.1"/>
    </source>
</evidence>
<dbReference type="GO" id="GO:0008250">
    <property type="term" value="C:oligosaccharyltransferase complex"/>
    <property type="evidence" value="ECO:0007669"/>
    <property type="project" value="TreeGrafter"/>
</dbReference>
<dbReference type="Proteomes" id="UP000682733">
    <property type="component" value="Unassembled WGS sequence"/>
</dbReference>
<dbReference type="InterPro" id="IPR005013">
    <property type="entry name" value="DDOST_48_kDa_subunit"/>
</dbReference>
<dbReference type="EMBL" id="CAJOBA010105599">
    <property type="protein sequence ID" value="CAF4535986.1"/>
    <property type="molecule type" value="Genomic_DNA"/>
</dbReference>
<organism evidence="4 5">
    <name type="scientific">Didymodactylos carnosus</name>
    <dbReference type="NCBI Taxonomy" id="1234261"/>
    <lineage>
        <taxon>Eukaryota</taxon>
        <taxon>Metazoa</taxon>
        <taxon>Spiralia</taxon>
        <taxon>Gnathifera</taxon>
        <taxon>Rotifera</taxon>
        <taxon>Eurotatoria</taxon>
        <taxon>Bdelloidea</taxon>
        <taxon>Philodinida</taxon>
        <taxon>Philodinidae</taxon>
        <taxon>Didymodactylos</taxon>
    </lineage>
</organism>
<reference evidence="4" key="1">
    <citation type="submission" date="2021-02" db="EMBL/GenBank/DDBJ databases">
        <authorList>
            <person name="Nowell W R."/>
        </authorList>
    </citation>
    <scope>NUCLEOTIDE SEQUENCE</scope>
</reference>
<dbReference type="EMBL" id="CAJNOK010073015">
    <property type="protein sequence ID" value="CAF1667564.1"/>
    <property type="molecule type" value="Genomic_DNA"/>
</dbReference>
<proteinExistence type="predicted"/>
<feature type="domain" description="OST48 middle" evidence="2">
    <location>
        <begin position="4"/>
        <end position="77"/>
    </location>
</feature>
<keyword evidence="1" id="KW-1133">Transmembrane helix</keyword>
<dbReference type="PANTHER" id="PTHR10830">
    <property type="entry name" value="DOLICHYL-DIPHOSPHOOLIGOSACCHARIDE--PROTEIN GLYCOSYLTRANSFERASE 48 KDA SUBUNIT"/>
    <property type="match status" value="1"/>
</dbReference>
<dbReference type="Pfam" id="PF23358">
    <property type="entry name" value="OST48_MD"/>
    <property type="match status" value="1"/>
</dbReference>
<keyword evidence="1" id="KW-0812">Transmembrane</keyword>
<evidence type="ECO:0000313" key="3">
    <source>
        <dbReference type="EMBL" id="CAF1667564.1"/>
    </source>
</evidence>
<dbReference type="PANTHER" id="PTHR10830:SF0">
    <property type="entry name" value="DOLICHYL-DIPHOSPHOOLIGOSACCHARIDE--PROTEIN GLYCOSYLTRANSFERASE 48 KDA SUBUNIT"/>
    <property type="match status" value="1"/>
</dbReference>
<accession>A0A8S2Y3G5</accession>
<feature type="non-terminal residue" evidence="4">
    <location>
        <position position="1"/>
    </location>
</feature>
<sequence>GKLESHFIIPDIYGIYKFVIDYNRVGYTHLYSETQVSVHPLRHTEYERFIASAYPYYISTFSMMAGAFLLSFVVLYHRDDIPKKKAE</sequence>
<protein>
    <recommendedName>
        <fullName evidence="2">OST48 middle domain-containing protein</fullName>
    </recommendedName>
</protein>
<comment type="caution">
    <text evidence="4">The sequence shown here is derived from an EMBL/GenBank/DDBJ whole genome shotgun (WGS) entry which is preliminary data.</text>
</comment>